<dbReference type="SUPFAM" id="SSF49464">
    <property type="entry name" value="Carboxypeptidase regulatory domain-like"/>
    <property type="match status" value="2"/>
</dbReference>
<dbReference type="PROSITE" id="PS51123">
    <property type="entry name" value="OMPA_2"/>
    <property type="match status" value="1"/>
</dbReference>
<dbReference type="Gene3D" id="3.30.1330.60">
    <property type="entry name" value="OmpA-like domain"/>
    <property type="match status" value="1"/>
</dbReference>
<evidence type="ECO:0000313" key="8">
    <source>
        <dbReference type="EMBL" id="QED26593.1"/>
    </source>
</evidence>
<comment type="subcellular location">
    <subcellularLocation>
        <location evidence="1">Cell outer membrane</location>
    </subcellularLocation>
</comment>
<dbReference type="InterPro" id="IPR006665">
    <property type="entry name" value="OmpA-like"/>
</dbReference>
<evidence type="ECO:0000256" key="6">
    <source>
        <dbReference type="SAM" id="SignalP"/>
    </source>
</evidence>
<dbReference type="InterPro" id="IPR008969">
    <property type="entry name" value="CarboxyPept-like_regulatory"/>
</dbReference>
<dbReference type="CDD" id="cd07185">
    <property type="entry name" value="OmpA_C-like"/>
    <property type="match status" value="1"/>
</dbReference>
<evidence type="ECO:0000256" key="2">
    <source>
        <dbReference type="ARBA" id="ARBA00023136"/>
    </source>
</evidence>
<dbReference type="KEGG" id="bbae:FRD01_04905"/>
<dbReference type="EMBL" id="CP042467">
    <property type="protein sequence ID" value="QED26593.1"/>
    <property type="molecule type" value="Genomic_DNA"/>
</dbReference>
<dbReference type="InterPro" id="IPR036737">
    <property type="entry name" value="OmpA-like_sf"/>
</dbReference>
<keyword evidence="9" id="KW-1185">Reference proteome</keyword>
<organism evidence="8 9">
    <name type="scientific">Microvenator marinus</name>
    <dbReference type="NCBI Taxonomy" id="2600177"/>
    <lineage>
        <taxon>Bacteria</taxon>
        <taxon>Deltaproteobacteria</taxon>
        <taxon>Bradymonadales</taxon>
        <taxon>Microvenatoraceae</taxon>
        <taxon>Microvenator</taxon>
    </lineage>
</organism>
<feature type="signal peptide" evidence="6">
    <location>
        <begin position="1"/>
        <end position="22"/>
    </location>
</feature>
<accession>A0A5B8XR93</accession>
<dbReference type="OrthoDB" id="9792021at2"/>
<dbReference type="GO" id="GO:0009279">
    <property type="term" value="C:cell outer membrane"/>
    <property type="evidence" value="ECO:0007669"/>
    <property type="project" value="UniProtKB-SubCell"/>
</dbReference>
<evidence type="ECO:0000256" key="3">
    <source>
        <dbReference type="ARBA" id="ARBA00023237"/>
    </source>
</evidence>
<dbReference type="Gene3D" id="2.60.40.1120">
    <property type="entry name" value="Carboxypeptidase-like, regulatory domain"/>
    <property type="match status" value="1"/>
</dbReference>
<dbReference type="PANTHER" id="PTHR30329">
    <property type="entry name" value="STATOR ELEMENT OF FLAGELLAR MOTOR COMPLEX"/>
    <property type="match status" value="1"/>
</dbReference>
<evidence type="ECO:0000256" key="4">
    <source>
        <dbReference type="PROSITE-ProRule" id="PRU00473"/>
    </source>
</evidence>
<feature type="compositionally biased region" description="Acidic residues" evidence="5">
    <location>
        <begin position="52"/>
        <end position="65"/>
    </location>
</feature>
<dbReference type="Pfam" id="PF00691">
    <property type="entry name" value="OmpA"/>
    <property type="match status" value="1"/>
</dbReference>
<dbReference type="Proteomes" id="UP000321595">
    <property type="component" value="Chromosome"/>
</dbReference>
<dbReference type="AlphaFoldDB" id="A0A5B8XR93"/>
<dbReference type="RefSeq" id="WP_146958160.1">
    <property type="nucleotide sequence ID" value="NZ_CP042467.1"/>
</dbReference>
<feature type="region of interest" description="Disordered" evidence="5">
    <location>
        <begin position="25"/>
        <end position="90"/>
    </location>
</feature>
<keyword evidence="2 4" id="KW-0472">Membrane</keyword>
<sequence length="694" mass="75012">MLFSQRVAVALLVTGLPFSAFSQDMPWETGSTDDAAEPAATEPVTEGAAPAEEAEDATGETDQGSEVEIAPGVSATAVVPTEEETEDEGDSRLVSAMLNLEGSVGLQNLSSAWGGAPHTYRIALMSQFYTGSNTIRFNDTNDFFAGNLLIEASPFKYFSANLRLRFQSNVNSFGRPEAMLSQGDAALGLKGYFDVAPGFYLGLDSTFFVPTGFGSTGVDFSGFGIRPRLLVSMKGSELSDDQMHLNAHLNIGYRMDGSENLVPDGLTPTRVERFAYQLSAYDAVEIGTGIEYEFPYVSPFLAWSMAIPVSGADGVCDQPNLPCVSDLGFPAFPNVLSVGVKSEPIENLGLHAGVDIGLTSEDAAGLPVTLPWELVVGVQWTIDPTPKIEYVERESKTPEAAPVAWVAGSLRDQESGEPISGAIVRYPLGGETAQATGADGKFRSYEFMPGSRVTFAIEHPDYEPIEVERTLPGEPGEHPLAVQMKALPKAGTVRGDVRDEAGNPIAGASVRFTGSEEKQIPVGAAGDYAQELKPGKYSVGVTAPGFLSRGRDIEVVGDKTLELMFVLSPAPKEDLVELRDDKIEIRQTIYFDNGEATIQQRSFPLLQQVTSLLVENPQIKKVQIEGHTDDVGPDDFNLDLSKRRAQAVRQHLIDQGISSERLTAEGYGENRPILPNTSNRNRSINRRVEFRLQQ</sequence>
<evidence type="ECO:0000256" key="1">
    <source>
        <dbReference type="ARBA" id="ARBA00004442"/>
    </source>
</evidence>
<proteinExistence type="predicted"/>
<feature type="compositionally biased region" description="Low complexity" evidence="5">
    <location>
        <begin position="37"/>
        <end position="51"/>
    </location>
</feature>
<dbReference type="Pfam" id="PF13620">
    <property type="entry name" value="CarboxypepD_reg"/>
    <property type="match status" value="1"/>
</dbReference>
<dbReference type="SUPFAM" id="SSF103088">
    <property type="entry name" value="OmpA-like"/>
    <property type="match status" value="1"/>
</dbReference>
<keyword evidence="3" id="KW-0998">Cell outer membrane</keyword>
<evidence type="ECO:0000256" key="5">
    <source>
        <dbReference type="SAM" id="MobiDB-lite"/>
    </source>
</evidence>
<keyword evidence="6" id="KW-0732">Signal</keyword>
<name>A0A5B8XR93_9DELT</name>
<gene>
    <name evidence="8" type="ORF">FRD01_04905</name>
</gene>
<dbReference type="InterPro" id="IPR006664">
    <property type="entry name" value="OMP_bac"/>
</dbReference>
<protein>
    <submittedName>
        <fullName evidence="8">OmpA family protein</fullName>
    </submittedName>
</protein>
<reference evidence="8 9" key="1">
    <citation type="submission" date="2019-08" db="EMBL/GenBank/DDBJ databases">
        <authorList>
            <person name="Liang Q."/>
        </authorList>
    </citation>
    <scope>NUCLEOTIDE SEQUENCE [LARGE SCALE GENOMIC DNA]</scope>
    <source>
        <strain evidence="8 9">V1718</strain>
    </source>
</reference>
<dbReference type="PRINTS" id="PR01021">
    <property type="entry name" value="OMPADOMAIN"/>
</dbReference>
<evidence type="ECO:0000259" key="7">
    <source>
        <dbReference type="PROSITE" id="PS51123"/>
    </source>
</evidence>
<evidence type="ECO:0000313" key="9">
    <source>
        <dbReference type="Proteomes" id="UP000321595"/>
    </source>
</evidence>
<feature type="domain" description="OmpA-like" evidence="7">
    <location>
        <begin position="579"/>
        <end position="694"/>
    </location>
</feature>
<feature type="chain" id="PRO_5022669344" evidence="6">
    <location>
        <begin position="23"/>
        <end position="694"/>
    </location>
</feature>
<dbReference type="InterPro" id="IPR050330">
    <property type="entry name" value="Bact_OuterMem_StrucFunc"/>
</dbReference>
<dbReference type="PANTHER" id="PTHR30329:SF21">
    <property type="entry name" value="LIPOPROTEIN YIAD-RELATED"/>
    <property type="match status" value="1"/>
</dbReference>